<dbReference type="FunFam" id="3.40.1110.10:FF:000230">
    <property type="entry name" value="Phospholipid-transporting ATPase"/>
    <property type="match status" value="1"/>
</dbReference>
<evidence type="ECO:0000256" key="8">
    <source>
        <dbReference type="ARBA" id="ARBA00022967"/>
    </source>
</evidence>
<feature type="transmembrane region" description="Helical" evidence="15">
    <location>
        <begin position="1070"/>
        <end position="1089"/>
    </location>
</feature>
<evidence type="ECO:0000256" key="15">
    <source>
        <dbReference type="RuleBase" id="RU362033"/>
    </source>
</evidence>
<evidence type="ECO:0000259" key="18">
    <source>
        <dbReference type="Pfam" id="PF16212"/>
    </source>
</evidence>
<keyword evidence="20" id="KW-1185">Reference proteome</keyword>
<keyword evidence="7 14" id="KW-0460">Magnesium</keyword>
<dbReference type="InterPro" id="IPR023298">
    <property type="entry name" value="ATPase_P-typ_TM_dom_sf"/>
</dbReference>
<comment type="catalytic activity">
    <reaction evidence="11 15">
        <text>ATP + H2O + phospholipidSide 1 = ADP + phosphate + phospholipidSide 2.</text>
        <dbReference type="EC" id="7.6.2.1"/>
    </reaction>
</comment>
<feature type="binding site" evidence="14">
    <location>
        <position position="1008"/>
    </location>
    <ligand>
        <name>Mg(2+)</name>
        <dbReference type="ChEBI" id="CHEBI:18420"/>
    </ligand>
</feature>
<dbReference type="SUPFAM" id="SSF56784">
    <property type="entry name" value="HAD-like"/>
    <property type="match status" value="1"/>
</dbReference>
<feature type="binding site" evidence="13">
    <location>
        <position position="853"/>
    </location>
    <ligand>
        <name>ATP</name>
        <dbReference type="ChEBI" id="CHEBI:30616"/>
    </ligand>
</feature>
<feature type="binding site" evidence="13">
    <location>
        <position position="854"/>
    </location>
    <ligand>
        <name>ATP</name>
        <dbReference type="ChEBI" id="CHEBI:30616"/>
    </ligand>
</feature>
<feature type="transmembrane region" description="Helical" evidence="15">
    <location>
        <begin position="1146"/>
        <end position="1165"/>
    </location>
</feature>
<dbReference type="InterPro" id="IPR001757">
    <property type="entry name" value="P_typ_ATPase"/>
</dbReference>
<evidence type="ECO:0000256" key="9">
    <source>
        <dbReference type="ARBA" id="ARBA00022989"/>
    </source>
</evidence>
<feature type="binding site" evidence="13">
    <location>
        <position position="982"/>
    </location>
    <ligand>
        <name>ATP</name>
        <dbReference type="ChEBI" id="CHEBI:30616"/>
    </ligand>
</feature>
<evidence type="ECO:0000256" key="3">
    <source>
        <dbReference type="ARBA" id="ARBA00022692"/>
    </source>
</evidence>
<feature type="domain" description="P-type ATPase C-terminal" evidence="18">
    <location>
        <begin position="1034"/>
        <end position="1274"/>
    </location>
</feature>
<dbReference type="InterPro" id="IPR008250">
    <property type="entry name" value="ATPase_P-typ_transduc_dom_A_sf"/>
</dbReference>
<organism evidence="19 20">
    <name type="scientific">Protea cynaroides</name>
    <dbReference type="NCBI Taxonomy" id="273540"/>
    <lineage>
        <taxon>Eukaryota</taxon>
        <taxon>Viridiplantae</taxon>
        <taxon>Streptophyta</taxon>
        <taxon>Embryophyta</taxon>
        <taxon>Tracheophyta</taxon>
        <taxon>Spermatophyta</taxon>
        <taxon>Magnoliopsida</taxon>
        <taxon>Proteales</taxon>
        <taxon>Proteaceae</taxon>
        <taxon>Protea</taxon>
    </lineage>
</organism>
<evidence type="ECO:0000256" key="5">
    <source>
        <dbReference type="ARBA" id="ARBA00022741"/>
    </source>
</evidence>
<dbReference type="PRINTS" id="PR00119">
    <property type="entry name" value="CATATPASE"/>
</dbReference>
<dbReference type="SUPFAM" id="SSF81665">
    <property type="entry name" value="Calcium ATPase, transmembrane domain M"/>
    <property type="match status" value="1"/>
</dbReference>
<dbReference type="GO" id="GO:0000287">
    <property type="term" value="F:magnesium ion binding"/>
    <property type="evidence" value="ECO:0007669"/>
    <property type="project" value="UniProtKB-UniRule"/>
</dbReference>
<dbReference type="GO" id="GO:0005886">
    <property type="term" value="C:plasma membrane"/>
    <property type="evidence" value="ECO:0007669"/>
    <property type="project" value="TreeGrafter"/>
</dbReference>
<evidence type="ECO:0000256" key="12">
    <source>
        <dbReference type="PIRSR" id="PIRSR606539-1"/>
    </source>
</evidence>
<feature type="transmembrane region" description="Helical" evidence="15">
    <location>
        <begin position="1101"/>
        <end position="1118"/>
    </location>
</feature>
<dbReference type="Gene3D" id="2.70.150.10">
    <property type="entry name" value="Calcium-transporting ATPase, cytoplasmic transduction domain A"/>
    <property type="match status" value="1"/>
</dbReference>
<dbReference type="SUPFAM" id="SSF81660">
    <property type="entry name" value="Metal cation-transporting ATPase, ATP-binding domain N"/>
    <property type="match status" value="1"/>
</dbReference>
<name>A0A9Q0KXZ7_9MAGN</name>
<comment type="cofactor">
    <cofactor evidence="14">
        <name>Mg(2+)</name>
        <dbReference type="ChEBI" id="CHEBI:18420"/>
    </cofactor>
</comment>
<protein>
    <recommendedName>
        <fullName evidence="15">Phospholipid-transporting ATPase</fullName>
        <ecNumber evidence="15">7.6.2.1</ecNumber>
    </recommendedName>
</protein>
<feature type="compositionally biased region" description="Pro residues" evidence="16">
    <location>
        <begin position="16"/>
        <end position="27"/>
    </location>
</feature>
<keyword evidence="6 13" id="KW-0067">ATP-binding</keyword>
<dbReference type="Pfam" id="PF13246">
    <property type="entry name" value="Cation_ATPase"/>
    <property type="match status" value="1"/>
</dbReference>
<dbReference type="EMBL" id="JAMYWD010000002">
    <property type="protein sequence ID" value="KAJ4978938.1"/>
    <property type="molecule type" value="Genomic_DNA"/>
</dbReference>
<feature type="transmembrane region" description="Helical" evidence="15">
    <location>
        <begin position="1203"/>
        <end position="1225"/>
    </location>
</feature>
<dbReference type="PROSITE" id="PS00154">
    <property type="entry name" value="ATPASE_E1_E2"/>
    <property type="match status" value="1"/>
</dbReference>
<dbReference type="SFLD" id="SFLDG00002">
    <property type="entry name" value="C1.7:_P-type_atpase_like"/>
    <property type="match status" value="1"/>
</dbReference>
<reference evidence="19" key="1">
    <citation type="journal article" date="2023" name="Plant J.">
        <title>The genome of the king protea, Protea cynaroides.</title>
        <authorList>
            <person name="Chang J."/>
            <person name="Duong T.A."/>
            <person name="Schoeman C."/>
            <person name="Ma X."/>
            <person name="Roodt D."/>
            <person name="Barker N."/>
            <person name="Li Z."/>
            <person name="Van de Peer Y."/>
            <person name="Mizrachi E."/>
        </authorList>
    </citation>
    <scope>NUCLEOTIDE SEQUENCE</scope>
    <source>
        <tissue evidence="19">Young leaves</tissue>
    </source>
</reference>
<feature type="region of interest" description="Disordered" evidence="16">
    <location>
        <begin position="1"/>
        <end position="33"/>
    </location>
</feature>
<evidence type="ECO:0000256" key="6">
    <source>
        <dbReference type="ARBA" id="ARBA00022840"/>
    </source>
</evidence>
<dbReference type="Pfam" id="PF16212">
    <property type="entry name" value="PhoLip_ATPase_C"/>
    <property type="match status" value="1"/>
</dbReference>
<keyword evidence="8 15" id="KW-1278">Translocase</keyword>
<feature type="transmembrane region" description="Helical" evidence="15">
    <location>
        <begin position="1177"/>
        <end position="1196"/>
    </location>
</feature>
<feature type="binding site" evidence="13">
    <location>
        <position position="772"/>
    </location>
    <ligand>
        <name>ATP</name>
        <dbReference type="ChEBI" id="CHEBI:30616"/>
    </ligand>
</feature>
<evidence type="ECO:0000256" key="10">
    <source>
        <dbReference type="ARBA" id="ARBA00023136"/>
    </source>
</evidence>
<dbReference type="InterPro" id="IPR023299">
    <property type="entry name" value="ATPase_P-typ_cyto_dom_N"/>
</dbReference>
<feature type="binding site" evidence="14">
    <location>
        <position position="551"/>
    </location>
    <ligand>
        <name>Mg(2+)</name>
        <dbReference type="ChEBI" id="CHEBI:18420"/>
    </ligand>
</feature>
<feature type="binding site" evidence="14">
    <location>
        <position position="549"/>
    </location>
    <ligand>
        <name>Mg(2+)</name>
        <dbReference type="ChEBI" id="CHEBI:18420"/>
    </ligand>
</feature>
<comment type="subcellular location">
    <subcellularLocation>
        <location evidence="1 15">Membrane</location>
        <topology evidence="1 15">Multi-pass membrane protein</topology>
    </subcellularLocation>
</comment>
<gene>
    <name evidence="19" type="ORF">NE237_009718</name>
</gene>
<feature type="domain" description="P-type ATPase N-terminal" evidence="17">
    <location>
        <begin position="161"/>
        <end position="226"/>
    </location>
</feature>
<evidence type="ECO:0000313" key="19">
    <source>
        <dbReference type="EMBL" id="KAJ4978938.1"/>
    </source>
</evidence>
<dbReference type="InterPro" id="IPR044492">
    <property type="entry name" value="P_typ_ATPase_HD_dom"/>
</dbReference>
<evidence type="ECO:0000256" key="1">
    <source>
        <dbReference type="ARBA" id="ARBA00004141"/>
    </source>
</evidence>
<evidence type="ECO:0000259" key="17">
    <source>
        <dbReference type="Pfam" id="PF16209"/>
    </source>
</evidence>
<dbReference type="SFLD" id="SFLDS00003">
    <property type="entry name" value="Haloacid_Dehalogenase"/>
    <property type="match status" value="1"/>
</dbReference>
<dbReference type="SFLD" id="SFLDF00027">
    <property type="entry name" value="p-type_atpase"/>
    <property type="match status" value="1"/>
</dbReference>
<proteinExistence type="inferred from homology"/>
<dbReference type="InterPro" id="IPR032631">
    <property type="entry name" value="P-type_ATPase_N"/>
</dbReference>
<evidence type="ECO:0000256" key="13">
    <source>
        <dbReference type="PIRSR" id="PIRSR606539-2"/>
    </source>
</evidence>
<evidence type="ECO:0000256" key="7">
    <source>
        <dbReference type="ARBA" id="ARBA00022842"/>
    </source>
</evidence>
<feature type="binding site" evidence="13">
    <location>
        <position position="1011"/>
    </location>
    <ligand>
        <name>ATP</name>
        <dbReference type="ChEBI" id="CHEBI:30616"/>
    </ligand>
</feature>
<dbReference type="GO" id="GO:0016887">
    <property type="term" value="F:ATP hydrolysis activity"/>
    <property type="evidence" value="ECO:0007669"/>
    <property type="project" value="InterPro"/>
</dbReference>
<feature type="transmembrane region" description="Helical" evidence="15">
    <location>
        <begin position="422"/>
        <end position="443"/>
    </location>
</feature>
<feature type="binding site" evidence="13">
    <location>
        <position position="709"/>
    </location>
    <ligand>
        <name>ATP</name>
        <dbReference type="ChEBI" id="CHEBI:30616"/>
    </ligand>
</feature>
<feature type="binding site" evidence="13">
    <location>
        <position position="550"/>
    </location>
    <ligand>
        <name>ATP</name>
        <dbReference type="ChEBI" id="CHEBI:30616"/>
    </ligand>
</feature>
<dbReference type="FunFam" id="2.70.150.10:FF:000054">
    <property type="entry name" value="Phospholipid-transporting ATPase"/>
    <property type="match status" value="1"/>
</dbReference>
<keyword evidence="9 15" id="KW-1133">Transmembrane helix</keyword>
<dbReference type="PANTHER" id="PTHR24092">
    <property type="entry name" value="PROBABLE PHOSPHOLIPID-TRANSPORTING ATPASE"/>
    <property type="match status" value="1"/>
</dbReference>
<feature type="binding site" evidence="13">
    <location>
        <position position="732"/>
    </location>
    <ligand>
        <name>ATP</name>
        <dbReference type="ChEBI" id="CHEBI:30616"/>
    </ligand>
</feature>
<dbReference type="GO" id="GO:0005524">
    <property type="term" value="F:ATP binding"/>
    <property type="evidence" value="ECO:0007669"/>
    <property type="project" value="UniProtKB-UniRule"/>
</dbReference>
<keyword evidence="3 15" id="KW-0812">Transmembrane</keyword>
<feature type="binding site" evidence="13">
    <location>
        <position position="668"/>
    </location>
    <ligand>
        <name>ATP</name>
        <dbReference type="ChEBI" id="CHEBI:30616"/>
    </ligand>
</feature>
<dbReference type="InterPro" id="IPR018303">
    <property type="entry name" value="ATPase_P-typ_P_site"/>
</dbReference>
<evidence type="ECO:0000256" key="16">
    <source>
        <dbReference type="SAM" id="MobiDB-lite"/>
    </source>
</evidence>
<dbReference type="OrthoDB" id="377733at2759"/>
<dbReference type="PANTHER" id="PTHR24092:SF148">
    <property type="entry name" value="PHOSPHOLIPID-TRANSPORTING ATPASE"/>
    <property type="match status" value="1"/>
</dbReference>
<dbReference type="CDD" id="cd02073">
    <property type="entry name" value="P-type_ATPase_APLT_Dnf-like"/>
    <property type="match status" value="1"/>
</dbReference>
<evidence type="ECO:0000256" key="2">
    <source>
        <dbReference type="ARBA" id="ARBA00008109"/>
    </source>
</evidence>
<feature type="binding site" evidence="13">
    <location>
        <position position="551"/>
    </location>
    <ligand>
        <name>ATP</name>
        <dbReference type="ChEBI" id="CHEBI:30616"/>
    </ligand>
</feature>
<feature type="transmembrane region" description="Helical" evidence="15">
    <location>
        <begin position="1245"/>
        <end position="1264"/>
    </location>
</feature>
<dbReference type="EC" id="7.6.2.1" evidence="15"/>
<evidence type="ECO:0000256" key="4">
    <source>
        <dbReference type="ARBA" id="ARBA00022723"/>
    </source>
</evidence>
<feature type="binding site" evidence="14">
    <location>
        <position position="1012"/>
    </location>
    <ligand>
        <name>Mg(2+)</name>
        <dbReference type="ChEBI" id="CHEBI:18420"/>
    </ligand>
</feature>
<evidence type="ECO:0000313" key="20">
    <source>
        <dbReference type="Proteomes" id="UP001141806"/>
    </source>
</evidence>
<dbReference type="InterPro" id="IPR006539">
    <property type="entry name" value="P-type_ATPase_IV"/>
</dbReference>
<comment type="caution">
    <text evidence="19">The sequence shown here is derived from an EMBL/GenBank/DDBJ whole genome shotgun (WGS) entry which is preliminary data.</text>
</comment>
<keyword evidence="5 13" id="KW-0547">Nucleotide-binding</keyword>
<feature type="transmembrane region" description="Helical" evidence="15">
    <location>
        <begin position="481"/>
        <end position="501"/>
    </location>
</feature>
<dbReference type="InterPro" id="IPR032630">
    <property type="entry name" value="P_typ_ATPase_c"/>
</dbReference>
<feature type="active site" description="4-aspartylphosphate intermediate" evidence="12">
    <location>
        <position position="549"/>
    </location>
</feature>
<feature type="compositionally biased region" description="Polar residues" evidence="16">
    <location>
        <begin position="1"/>
        <end position="14"/>
    </location>
</feature>
<accession>A0A9Q0KXZ7</accession>
<dbReference type="SUPFAM" id="SSF81653">
    <property type="entry name" value="Calcium ATPase, transduction domain A"/>
    <property type="match status" value="1"/>
</dbReference>
<dbReference type="NCBIfam" id="TIGR01652">
    <property type="entry name" value="ATPase-Plipid"/>
    <property type="match status" value="1"/>
</dbReference>
<evidence type="ECO:0000256" key="14">
    <source>
        <dbReference type="PIRSR" id="PIRSR606539-3"/>
    </source>
</evidence>
<feature type="binding site" evidence="13">
    <location>
        <position position="1012"/>
    </location>
    <ligand>
        <name>ATP</name>
        <dbReference type="ChEBI" id="CHEBI:30616"/>
    </ligand>
</feature>
<dbReference type="InterPro" id="IPR023214">
    <property type="entry name" value="HAD_sf"/>
</dbReference>
<feature type="binding site" evidence="13">
    <location>
        <position position="852"/>
    </location>
    <ligand>
        <name>ATP</name>
        <dbReference type="ChEBI" id="CHEBI:30616"/>
    </ligand>
</feature>
<dbReference type="NCBIfam" id="TIGR01494">
    <property type="entry name" value="ATPase_P-type"/>
    <property type="match status" value="3"/>
</dbReference>
<dbReference type="Pfam" id="PF16209">
    <property type="entry name" value="PhoLip_ATPase_N"/>
    <property type="match status" value="1"/>
</dbReference>
<evidence type="ECO:0000256" key="11">
    <source>
        <dbReference type="ARBA" id="ARBA00034036"/>
    </source>
</evidence>
<comment type="similarity">
    <text evidence="2 15">Belongs to the cation transport ATPase (P-type) (TC 3.A.3) family. Type IV subfamily.</text>
</comment>
<keyword evidence="10 15" id="KW-0472">Membrane</keyword>
<dbReference type="InterPro" id="IPR036412">
    <property type="entry name" value="HAD-like_sf"/>
</dbReference>
<feature type="binding site" evidence="13">
    <location>
        <position position="988"/>
    </location>
    <ligand>
        <name>ATP</name>
        <dbReference type="ChEBI" id="CHEBI:30616"/>
    </ligand>
</feature>
<dbReference type="Gene3D" id="3.40.50.1000">
    <property type="entry name" value="HAD superfamily/HAD-like"/>
    <property type="match status" value="1"/>
</dbReference>
<sequence>MTSSQPLLLSSSRNPDPSPVEPPPPPLSTDSLSCFCPTNSPSSLFDDAQKNLSDAKDNDIVSVGDADSYQKHHDRTDSVLTSERFQSAESQFFQEFQFECPRKERRHLVSWGTMELQENSMSLEISGTSLVQDRVSKSQQVHRRSVQFEDHLSSEENPRLIYVNDPKKTNDKYDFTGNEIRTSKYTVVTFLPKNIFIQFHRVAYLYFLAIAALNQLPPLAVFGRTVSLFPLLFVLCVTAFKDGYEDWRRYRSDQNENNREALVLQSSQFKLKIWKKIQVGEVVKVSANETIPSDMVLLATSDPSGIAYIQTINLDGESNLKTRYARQETASTVFEGHTISGLIKCEQPNRNIYEFSANMEFNGQRFSLNQSNIILRGCQLKNTEWVIGVVVFAGQDTKAMLNSTASPSKKSRLESYMNRETLWLSVFLFIMCAVVALGMGLWLERYRVQLDTLPYYRKRYFTNGHDNGRTYKYHGIAMETFFSFLSSVIVFQIMIPISLYITMELVRLGQSYFMIEDKHMYDSSSDSKFQCRSLNINEDLGQIRYVFSDKTGTLTENKMEFRRASIYGKNYGSSSNITDDTMPEASISAGAAGRRWKLKSEIITDTELVKLLHLDLDGDERVAAHEFFLTLAACNTVIPILQQSSSSAISDLHEKVESVDYQGESPDEQALVAAASAYGYTLIERTSGHIVIDVNGEKLRLDVLGLHEFDSVRKRMSVVIRFPNNAVKVLVKGADTSMFSILAKQIDEVDHGANIKNATQSHLIEYSSQGLRTLVIATRDLTASEFEEWQHSYEEASTSLTERSTKLRQTAALIECNLNLLGATGIEDKLQDGVPETIESLRQAGIKVWVLTGDKQETAISIGLSCKLLTPVMQQIVINGNSEDECRRLLADAKSKSGVKSANCRNNDLNHKKGAENDNLEISDATRTSSVSQWHAGKVVGIISAPLALVIDGNSLVYILERDLEPELFDLAIACKVVLCCRVAPLQKAGIVDLIKSRTDDMTLAIGDGANDVSMIQMADVGVGICGQEGRQAVMASDFAMGQFRFLKRLLLVHGHWNYLRVGYLVLYNFYRNAVFVLMLFWYILYTAFSTTSALTDLSSVLYSILYTSIPTIIVGILDKDLSHKTLLQYPKLYEAGHRQESYNMYLFWITMLDTLWQSLVLFYMPVFIYKESTVDMWSMGSLWTITVVVLVNIHLAMDIQRWVLITHIATWGSIVITYICMVILDSIPILPNYRAIYHLVNSPTYWLTFILTIIIALLPRFIFKVIHQFYWPSDIQIAREAEILRNGQRGQNQIVSVLLSGKRTSILHGSP</sequence>
<dbReference type="GO" id="GO:0045332">
    <property type="term" value="P:phospholipid translocation"/>
    <property type="evidence" value="ECO:0007669"/>
    <property type="project" value="TreeGrafter"/>
</dbReference>
<dbReference type="GO" id="GO:0140326">
    <property type="term" value="F:ATPase-coupled intramembrane lipid transporter activity"/>
    <property type="evidence" value="ECO:0007669"/>
    <property type="project" value="UniProtKB-EC"/>
</dbReference>
<feature type="binding site" evidence="13">
    <location>
        <position position="549"/>
    </location>
    <ligand>
        <name>ATP</name>
        <dbReference type="ChEBI" id="CHEBI:30616"/>
    </ligand>
</feature>
<dbReference type="Proteomes" id="UP001141806">
    <property type="component" value="Unassembled WGS sequence"/>
</dbReference>
<dbReference type="Gene3D" id="3.40.1110.10">
    <property type="entry name" value="Calcium-transporting ATPase, cytoplasmic domain N"/>
    <property type="match status" value="1"/>
</dbReference>
<keyword evidence="4 14" id="KW-0479">Metal-binding</keyword>